<gene>
    <name evidence="3" type="ORF">AB6A40_000178</name>
</gene>
<dbReference type="SUPFAM" id="SSF56112">
    <property type="entry name" value="Protein kinase-like (PK-like)"/>
    <property type="match status" value="1"/>
</dbReference>
<dbReference type="PROSITE" id="PS00107">
    <property type="entry name" value="PROTEIN_KINASE_ATP"/>
    <property type="match status" value="1"/>
</dbReference>
<dbReference type="Gene3D" id="1.10.510.10">
    <property type="entry name" value="Transferase(Phosphotransferase) domain 1"/>
    <property type="match status" value="1"/>
</dbReference>
<protein>
    <recommendedName>
        <fullName evidence="2">Protein kinase domain-containing protein</fullName>
    </recommendedName>
</protein>
<sequence>MSNLPNVSKQTALRDQLPHVDDIIKSESRSFKLLSVIGEGGYGIVFESCDNDRPVALKAEKYSKSMLHVEISVMKAAARNHCEHICELIYYASAKPDYVFVVMTLLGKDLHRLRNEQVDHRFSLSTSVRVGIQSCKAIEELHRCGFLSRDIKPGNFAVGLKETQQHGTIFLFDFGLAKKYVDKNGKPHQSRGVVGWRGTTRYGSLMAHLRMDLGRRDDLESWFYMLVEMTRGSLPWRHVSQRSSVQAAKLMARQTGRIQFLFECPPQYDQLLTMIDGLVFIDEPKYSEFYRMLDEVHRKRTQK</sequence>
<keyword evidence="1" id="KW-0547">Nucleotide-binding</keyword>
<dbReference type="AlphaFoldDB" id="A0ABD6E1J1"/>
<proteinExistence type="predicted"/>
<keyword evidence="4" id="KW-1185">Reference proteome</keyword>
<accession>A0ABD6E1J1</accession>
<dbReference type="Pfam" id="PF00069">
    <property type="entry name" value="Pkinase"/>
    <property type="match status" value="1"/>
</dbReference>
<comment type="caution">
    <text evidence="3">The sequence shown here is derived from an EMBL/GenBank/DDBJ whole genome shotgun (WGS) entry which is preliminary data.</text>
</comment>
<feature type="domain" description="Protein kinase" evidence="2">
    <location>
        <begin position="31"/>
        <end position="303"/>
    </location>
</feature>
<evidence type="ECO:0000313" key="3">
    <source>
        <dbReference type="EMBL" id="MFH4973469.1"/>
    </source>
</evidence>
<dbReference type="PROSITE" id="PS50011">
    <property type="entry name" value="PROTEIN_KINASE_DOM"/>
    <property type="match status" value="1"/>
</dbReference>
<evidence type="ECO:0000313" key="4">
    <source>
        <dbReference type="Proteomes" id="UP001608902"/>
    </source>
</evidence>
<dbReference type="GO" id="GO:0005524">
    <property type="term" value="F:ATP binding"/>
    <property type="evidence" value="ECO:0007669"/>
    <property type="project" value="UniProtKB-UniRule"/>
</dbReference>
<dbReference type="InterPro" id="IPR017441">
    <property type="entry name" value="Protein_kinase_ATP_BS"/>
</dbReference>
<dbReference type="SMART" id="SM00220">
    <property type="entry name" value="S_TKc"/>
    <property type="match status" value="1"/>
</dbReference>
<organism evidence="3 4">
    <name type="scientific">Gnathostoma spinigerum</name>
    <dbReference type="NCBI Taxonomy" id="75299"/>
    <lineage>
        <taxon>Eukaryota</taxon>
        <taxon>Metazoa</taxon>
        <taxon>Ecdysozoa</taxon>
        <taxon>Nematoda</taxon>
        <taxon>Chromadorea</taxon>
        <taxon>Rhabditida</taxon>
        <taxon>Spirurina</taxon>
        <taxon>Gnathostomatomorpha</taxon>
        <taxon>Gnathostomatoidea</taxon>
        <taxon>Gnathostomatidae</taxon>
        <taxon>Gnathostoma</taxon>
    </lineage>
</organism>
<dbReference type="EMBL" id="JBGFUD010000042">
    <property type="protein sequence ID" value="MFH4973469.1"/>
    <property type="molecule type" value="Genomic_DNA"/>
</dbReference>
<evidence type="ECO:0000256" key="1">
    <source>
        <dbReference type="PROSITE-ProRule" id="PRU10141"/>
    </source>
</evidence>
<reference evidence="3 4" key="1">
    <citation type="submission" date="2024-08" db="EMBL/GenBank/DDBJ databases">
        <title>Gnathostoma spinigerum genome.</title>
        <authorList>
            <person name="Gonzalez-Bertolin B."/>
            <person name="Monzon S."/>
            <person name="Zaballos A."/>
            <person name="Jimenez P."/>
            <person name="Dekumyoy P."/>
            <person name="Varona S."/>
            <person name="Cuesta I."/>
            <person name="Sumanam S."/>
            <person name="Adisakwattana P."/>
            <person name="Gasser R.B."/>
            <person name="Hernandez-Gonzalez A."/>
            <person name="Young N.D."/>
            <person name="Perteguer M.J."/>
        </authorList>
    </citation>
    <scope>NUCLEOTIDE SEQUENCE [LARGE SCALE GENOMIC DNA]</scope>
    <source>
        <strain evidence="3">AL3</strain>
        <tissue evidence="3">Liver</tissue>
    </source>
</reference>
<evidence type="ECO:0000259" key="2">
    <source>
        <dbReference type="PROSITE" id="PS50011"/>
    </source>
</evidence>
<dbReference type="InterPro" id="IPR050235">
    <property type="entry name" value="CK1_Ser-Thr_kinase"/>
</dbReference>
<dbReference type="InterPro" id="IPR000719">
    <property type="entry name" value="Prot_kinase_dom"/>
</dbReference>
<dbReference type="Proteomes" id="UP001608902">
    <property type="component" value="Unassembled WGS sequence"/>
</dbReference>
<dbReference type="PANTHER" id="PTHR11909">
    <property type="entry name" value="CASEIN KINASE-RELATED"/>
    <property type="match status" value="1"/>
</dbReference>
<dbReference type="InterPro" id="IPR011009">
    <property type="entry name" value="Kinase-like_dom_sf"/>
</dbReference>
<name>A0ABD6E1J1_9BILA</name>
<feature type="binding site" evidence="1">
    <location>
        <position position="58"/>
    </location>
    <ligand>
        <name>ATP</name>
        <dbReference type="ChEBI" id="CHEBI:30616"/>
    </ligand>
</feature>
<keyword evidence="1" id="KW-0067">ATP-binding</keyword>